<dbReference type="Proteomes" id="UP000030184">
    <property type="component" value="Unassembled WGS sequence"/>
</dbReference>
<dbReference type="Gene3D" id="2.40.170.20">
    <property type="entry name" value="TonB-dependent receptor, beta-barrel domain"/>
    <property type="match status" value="1"/>
</dbReference>
<keyword evidence="5" id="KW-0732">Signal</keyword>
<dbReference type="Pfam" id="PF13715">
    <property type="entry name" value="CarbopepD_reg_2"/>
    <property type="match status" value="1"/>
</dbReference>
<dbReference type="InterPro" id="IPR036942">
    <property type="entry name" value="Beta-barrel_TonB_sf"/>
</dbReference>
<dbReference type="PANTHER" id="PTHR30069">
    <property type="entry name" value="TONB-DEPENDENT OUTER MEMBRANE RECEPTOR"/>
    <property type="match status" value="1"/>
</dbReference>
<dbReference type="SUPFAM" id="SSF49464">
    <property type="entry name" value="Carboxypeptidase regulatory domain-like"/>
    <property type="match status" value="1"/>
</dbReference>
<evidence type="ECO:0000256" key="6">
    <source>
        <dbReference type="ARBA" id="ARBA00023136"/>
    </source>
</evidence>
<dbReference type="EMBL" id="BBNS01000003">
    <property type="protein sequence ID" value="GAL69943.1"/>
    <property type="molecule type" value="Genomic_DNA"/>
</dbReference>
<dbReference type="eggNOG" id="COG4771">
    <property type="taxonomic scope" value="Bacteria"/>
</dbReference>
<dbReference type="InterPro" id="IPR039426">
    <property type="entry name" value="TonB-dep_rcpt-like"/>
</dbReference>
<dbReference type="EMBL" id="BBNR01000005">
    <property type="protein sequence ID" value="GAL66683.1"/>
    <property type="molecule type" value="Genomic_DNA"/>
</dbReference>
<dbReference type="PROSITE" id="PS52016">
    <property type="entry name" value="TONB_DEPENDENT_REC_3"/>
    <property type="match status" value="1"/>
</dbReference>
<dbReference type="AlphaFoldDB" id="A0A090VRQ0"/>
<dbReference type="SUPFAM" id="SSF56935">
    <property type="entry name" value="Porins"/>
    <property type="match status" value="1"/>
</dbReference>
<evidence type="ECO:0000256" key="4">
    <source>
        <dbReference type="ARBA" id="ARBA00022692"/>
    </source>
</evidence>
<dbReference type="InterPro" id="IPR037066">
    <property type="entry name" value="Plug_dom_sf"/>
</dbReference>
<evidence type="ECO:0000256" key="8">
    <source>
        <dbReference type="PROSITE-ProRule" id="PRU01360"/>
    </source>
</evidence>
<dbReference type="PANTHER" id="PTHR30069:SF29">
    <property type="entry name" value="HEMOGLOBIN AND HEMOGLOBIN-HAPTOGLOBIN-BINDING PROTEIN 1-RELATED"/>
    <property type="match status" value="1"/>
</dbReference>
<dbReference type="GO" id="GO:0009279">
    <property type="term" value="C:cell outer membrane"/>
    <property type="evidence" value="ECO:0007669"/>
    <property type="project" value="UniProtKB-SubCell"/>
</dbReference>
<feature type="domain" description="Outer membrane protein beta-barrel" evidence="10">
    <location>
        <begin position="398"/>
        <end position="793"/>
    </location>
</feature>
<evidence type="ECO:0000259" key="9">
    <source>
        <dbReference type="Pfam" id="PF07715"/>
    </source>
</evidence>
<evidence type="ECO:0000256" key="5">
    <source>
        <dbReference type="ARBA" id="ARBA00022729"/>
    </source>
</evidence>
<keyword evidence="15" id="KW-1185">Reference proteome</keyword>
<evidence type="ECO:0000313" key="14">
    <source>
        <dbReference type="Proteomes" id="UP000029641"/>
    </source>
</evidence>
<protein>
    <submittedName>
        <fullName evidence="11">TonB-dependent receptor putative</fullName>
    </submittedName>
</protein>
<evidence type="ECO:0000259" key="10">
    <source>
        <dbReference type="Pfam" id="PF14905"/>
    </source>
</evidence>
<gene>
    <name evidence="11" type="ORF">JCM19301_3161</name>
    <name evidence="12" type="ORF">JCM19302_838</name>
    <name evidence="13" type="ORF">JCM19538_1012</name>
</gene>
<dbReference type="InterPro" id="IPR012910">
    <property type="entry name" value="Plug_dom"/>
</dbReference>
<keyword evidence="11" id="KW-0675">Receptor</keyword>
<evidence type="ECO:0000313" key="12">
    <source>
        <dbReference type="EMBL" id="GAL69943.1"/>
    </source>
</evidence>
<dbReference type="Proteomes" id="UP000029641">
    <property type="component" value="Unassembled WGS sequence"/>
</dbReference>
<evidence type="ECO:0000313" key="13">
    <source>
        <dbReference type="EMBL" id="GAL90954.1"/>
    </source>
</evidence>
<comment type="subcellular location">
    <subcellularLocation>
        <location evidence="1 8">Cell outer membrane</location>
        <topology evidence="1 8">Multi-pass membrane protein</topology>
    </subcellularLocation>
</comment>
<evidence type="ECO:0000256" key="3">
    <source>
        <dbReference type="ARBA" id="ARBA00022452"/>
    </source>
</evidence>
<dbReference type="Pfam" id="PF14905">
    <property type="entry name" value="OMP_b-brl_3"/>
    <property type="match status" value="1"/>
</dbReference>
<dbReference type="InterPro" id="IPR041700">
    <property type="entry name" value="OMP_b-brl_3"/>
</dbReference>
<evidence type="ECO:0000256" key="7">
    <source>
        <dbReference type="ARBA" id="ARBA00023237"/>
    </source>
</evidence>
<sequence length="809" mass="90390">MFKVKQINTYLAKKICAKMKVFRTINFSLLCFLCFVSLKGLSQEVTISGTVVEEVSGQPLAYATVVIADKATKQSITGAMTLEDGTFKVTTEASNFLIEVSFIGFQTKTITTYSINNENVDLGIITLTEDAEQLGEVLVEAEVSSSQFKLDKRVFNIGKDLSSTGASALEVLNNVPSVNVDIEGAISLRGSTGVQVLINGKPSILTEDGGALGSITADMIDRIEVITNPSAKYDAEGTSGIINIVIKKDERKGINGAFSLNTGIPDNNSFGLSLNKRSEKFNLFTQLGFGRRVYPRDSENINEDLDTGTSIVSVGEDLRVEKFYNITLGTDYYINPTSVITLSGNFAYEIEDQPSDINFKAIDASNNVTSEWNRSETTEATNPKWQYELVYKKDFADHEDHDLLLSATGNSFGKDLESLFQDTTISGTDRDNTQNTRTDYSDNTYTFKLDYTKPFSEIWTMETGAQYVINDIGNDFEVQNLVDGVFETDLGLTNNFEFDQKVLGAYLIGGYEYEKWGVKGGLRLEQTDLTTTLVTTNESNNQNYTNLFPSIHTSYKLSNAISLQAGYSARINRPGMRELNPFFNIRNNFNIRQGNPNLKPEFTDSYELTSIFDIGKTDLNFGIFHRFTTDVIERISVFEDNVNISMPENIGTNSTIGVEFNTKYSPAKWLTFNVDFNYNQFNRKGTFEATIFDFNGDEWSSKLMAKFKLPADIDLEAVGNHRSRVKTVQGIRSANTFLDIGVRKKILKDKGVINLSIRDVFKSRFFENFITQGNSEAYSWSRRGRFVAIGFSYGFGKGEAMEYSGGKRR</sequence>
<feature type="domain" description="TonB-dependent receptor plug" evidence="9">
    <location>
        <begin position="165"/>
        <end position="241"/>
    </location>
</feature>
<evidence type="ECO:0000256" key="1">
    <source>
        <dbReference type="ARBA" id="ARBA00004571"/>
    </source>
</evidence>
<proteinExistence type="inferred from homology"/>
<evidence type="ECO:0000256" key="2">
    <source>
        <dbReference type="ARBA" id="ARBA00022448"/>
    </source>
</evidence>
<accession>A0A090VRQ0</accession>
<organism evidence="11 14">
    <name type="scientific">Jejuia pallidilutea</name>
    <dbReference type="NCBI Taxonomy" id="504487"/>
    <lineage>
        <taxon>Bacteria</taxon>
        <taxon>Pseudomonadati</taxon>
        <taxon>Bacteroidota</taxon>
        <taxon>Flavobacteriia</taxon>
        <taxon>Flavobacteriales</taxon>
        <taxon>Flavobacteriaceae</taxon>
        <taxon>Jejuia</taxon>
    </lineage>
</organism>
<keyword evidence="2 8" id="KW-0813">Transport</keyword>
<name>A0A090VRQ0_9FLAO</name>
<reference evidence="15" key="1">
    <citation type="journal article" date="2014" name="Genome Announc.">
        <title>Draft Genome Sequence of Marine Flavobacterium Jejuia pallidilutea Strain 11shimoA1 and Pigmentation Mutants.</title>
        <authorList>
            <person name="Takatani N."/>
            <person name="Nakanishi M."/>
            <person name="Meirelles P."/>
            <person name="Mino S."/>
            <person name="Suda W."/>
            <person name="Oshima K."/>
            <person name="Hattori M."/>
            <person name="Ohkuma M."/>
            <person name="Hosokawa M."/>
            <person name="Miyashita K."/>
            <person name="Thompson F.L."/>
            <person name="Niwa A."/>
            <person name="Sawabe T."/>
            <person name="Sawabe T."/>
        </authorList>
    </citation>
    <scope>NUCLEOTIDE SEQUENCE [LARGE SCALE GENOMIC DNA]</scope>
    <source>
        <strain evidence="15">JCM 19538</strain>
    </source>
</reference>
<evidence type="ECO:0000313" key="11">
    <source>
        <dbReference type="EMBL" id="GAL66683.1"/>
    </source>
</evidence>
<keyword evidence="4 8" id="KW-0812">Transmembrane</keyword>
<keyword evidence="3 8" id="KW-1134">Transmembrane beta strand</keyword>
<comment type="similarity">
    <text evidence="8">Belongs to the TonB-dependent receptor family.</text>
</comment>
<dbReference type="InterPro" id="IPR008969">
    <property type="entry name" value="CarboxyPept-like_regulatory"/>
</dbReference>
<comment type="caution">
    <text evidence="11">The sequence shown here is derived from an EMBL/GenBank/DDBJ whole genome shotgun (WGS) entry which is preliminary data.</text>
</comment>
<dbReference type="Gene3D" id="2.170.130.10">
    <property type="entry name" value="TonB-dependent receptor, plug domain"/>
    <property type="match status" value="1"/>
</dbReference>
<dbReference type="GO" id="GO:0015344">
    <property type="term" value="F:siderophore uptake transmembrane transporter activity"/>
    <property type="evidence" value="ECO:0007669"/>
    <property type="project" value="TreeGrafter"/>
</dbReference>
<dbReference type="Gene3D" id="2.60.40.1120">
    <property type="entry name" value="Carboxypeptidase-like, regulatory domain"/>
    <property type="match status" value="1"/>
</dbReference>
<dbReference type="EMBL" id="BBNY01000090">
    <property type="protein sequence ID" value="GAL90954.1"/>
    <property type="molecule type" value="Genomic_DNA"/>
</dbReference>
<dbReference type="STRING" id="504487.JCM19538_1012"/>
<dbReference type="Pfam" id="PF07715">
    <property type="entry name" value="Plug"/>
    <property type="match status" value="1"/>
</dbReference>
<keyword evidence="6 8" id="KW-0472">Membrane</keyword>
<evidence type="ECO:0000313" key="15">
    <source>
        <dbReference type="Proteomes" id="UP000030184"/>
    </source>
</evidence>
<dbReference type="Proteomes" id="UP000029646">
    <property type="component" value="Unassembled WGS sequence"/>
</dbReference>
<dbReference type="GO" id="GO:0044718">
    <property type="term" value="P:siderophore transmembrane transport"/>
    <property type="evidence" value="ECO:0007669"/>
    <property type="project" value="TreeGrafter"/>
</dbReference>
<keyword evidence="7 8" id="KW-0998">Cell outer membrane</keyword>